<dbReference type="GO" id="GO:0017056">
    <property type="term" value="F:structural constituent of nuclear pore"/>
    <property type="evidence" value="ECO:0007669"/>
    <property type="project" value="TreeGrafter"/>
</dbReference>
<keyword evidence="4" id="KW-0539">Nucleus</keyword>
<dbReference type="GO" id="GO:0006999">
    <property type="term" value="P:nuclear pore organization"/>
    <property type="evidence" value="ECO:0007669"/>
    <property type="project" value="TreeGrafter"/>
</dbReference>
<dbReference type="PANTHER" id="PTHR31344">
    <property type="entry name" value="NUCLEAR PORE COMPLEX PROTEIN NUP205"/>
    <property type="match status" value="1"/>
</dbReference>
<sequence length="1722" mass="194043">MSWHDKDCFWTRHSRRLCFDDATNTTALSPPQPSRLRSGAPCAVQSYDITMSEIDSLEGLQGLHRDLRALTELKLPVLQRLVEELDARLNEFSALLDKPGSNEKSRQELKSGKIKVGDEEYQVNDEFQQRTLEIAEALDLDELQCAALFLAAQKEAPELDRSQSMTAVIRFHRRREFLLSCLHLIMKIAFENPDLEAGEAEIEGQEIFKRAINFIVGVQGTNFAGAYRYWEKCLKSMGEIEKWLQRISDQLQTAQVIGRREPELEEVMNFQKSSLTRQHEYLSTICTYMAKPGYVDVSHLKSLLEKTKTLDRHDIITIHYVPMVMGLAAWAAMETNTDLKTVRELHQSIMASRENDSWALRNFHAAIIVWWLAEYSGRYIDVDKDHVPSDMQGVDLVKEAEARSLAFIKALDDGGFHFILSVSQDIRPTRWYDPAKTGMVSYLLQDSSILPSDFIQPEEFFPSVVMEQLQSWVEAFVTNMPDTLRKLKVEEDEQRKRLHSSFQPSDGELVLHLERFLVIIAYAYDGFPNAAEEFWNDRDGNLYGFLQWAAKRQPTPRIAAFCEMLRSLSAGEGNAESAHNFLTEEGASASGKIRRTSSLSYTHIFNELMEFVNNIKEPKKPIQTGLYAPPQNPADQIVEPESAMMLESYLRLIAHLARQSPVARRWLLEGDHFNLIAIFLGLCVDKVESRLRASAFDAINALLTDKSVQLGGFVWEAVDSWTVQGFNTAAKQANMPSSMLRHDVWETLATGYDESVAFTGLVQALVEPFSDDQGLNDTLPFPENLGSSYRMPGIESYIDFVLGHVFAKKSIEIQDPLQANVMRWNCLRLVATCLSTFNEDLVIFANKSNIPVDAVIDSSSLAAYVKLHPFGRVMEWLFNDNVLKALFATAHHEVDVVDNATSESPLVLSLLLSIEVMDLIMKLQSTYLDIVRPVIKMQSTIQRSTVSNTALASFEDAILNNLQIIVDLGLYCGTGHEALTLASLRLLQKLASSRKLVVSPAGFGQRSGRSKIVGILEKDKESERIARSLVNIMQLDDKEIEIGPEAPGYVLKLQVLDFLGSCLTAASTKPTIAHILLGFSCESTSVHITDDSLWSNGQSLFHSILSLSVFYPDNNGESILSWMSTLKTRCWDILQKLWRSPLTNTLVMEELRHNELLFIQTPRLQLVDGNTPWDGMSLFQGIEEQQLRQGLSDFFCGGSATALQNFFQQRAMFFDYESRELRATVKGGMPTLRSRIQSALLGVTVFPGEDQVPNPNIFDLFDFIELPIPENPVPDCWLTEGVNMDLCKEETDGIPLYELSLVEQVFVLRIKEKRKTNAFADEQEELVALQLAQEVLIRFADQNRRTLLMHYHKEVLRSWVQLLVIALQSCDFDVGARTSFVLQTLQTILPKLEMSYDNDIFAALQLSALAEALIQKIDFSSSAFEKTMTGDFANDRLSQLFRTALKGIYSPVSTIELREFLYQTCFRYIQGTFEKATKGSPLGRHTLNTVKNCGNHLLEVVCDDAYSGEGTCKVSALLLLDAFVSMAIRQDSKYVLEALVGLNFIGVLVDHIKQIPQELQGAASSQVTAFLSYYDASLALLNRICQTRVGAAHVLNAGLFQAVRESRIFSVDPDIGLEFDNPDALKKYFELMLSVLRVINSAVISRGQKNEQTVYQAREFLKENRHSMVAVFKRSVNVGGTQDIGVDLSNLVDCFTLLVEVTGFLEYEDQTALKSSRANFFS</sequence>
<protein>
    <recommendedName>
        <fullName evidence="7">Nucleoporin</fullName>
    </recommendedName>
</protein>
<comment type="subcellular location">
    <subcellularLocation>
        <location evidence="1">Nucleus</location>
    </subcellularLocation>
</comment>
<dbReference type="EMBL" id="ML993883">
    <property type="protein sequence ID" value="KAF2204144.1"/>
    <property type="molecule type" value="Genomic_DNA"/>
</dbReference>
<evidence type="ECO:0008006" key="7">
    <source>
        <dbReference type="Google" id="ProtNLM"/>
    </source>
</evidence>
<evidence type="ECO:0000256" key="2">
    <source>
        <dbReference type="ARBA" id="ARBA00005892"/>
    </source>
</evidence>
<dbReference type="Pfam" id="PF11894">
    <property type="entry name" value="Nup192"/>
    <property type="match status" value="1"/>
</dbReference>
<accession>A0A9P4MSH0</accession>
<name>A0A9P4MSH0_9PLEO</name>
<evidence type="ECO:0000256" key="4">
    <source>
        <dbReference type="ARBA" id="ARBA00023242"/>
    </source>
</evidence>
<dbReference type="PANTHER" id="PTHR31344:SF0">
    <property type="entry name" value="NUCLEAR PORE COMPLEX PROTEIN NUP205"/>
    <property type="match status" value="1"/>
</dbReference>
<comment type="similarity">
    <text evidence="2">Belongs to the NUP186/NUP192/NUP205 family.</text>
</comment>
<evidence type="ECO:0000256" key="1">
    <source>
        <dbReference type="ARBA" id="ARBA00004123"/>
    </source>
</evidence>
<organism evidence="5 6">
    <name type="scientific">Delitschia confertaspora ATCC 74209</name>
    <dbReference type="NCBI Taxonomy" id="1513339"/>
    <lineage>
        <taxon>Eukaryota</taxon>
        <taxon>Fungi</taxon>
        <taxon>Dikarya</taxon>
        <taxon>Ascomycota</taxon>
        <taxon>Pezizomycotina</taxon>
        <taxon>Dothideomycetes</taxon>
        <taxon>Pleosporomycetidae</taxon>
        <taxon>Pleosporales</taxon>
        <taxon>Delitschiaceae</taxon>
        <taxon>Delitschia</taxon>
    </lineage>
</organism>
<gene>
    <name evidence="5" type="ORF">GQ43DRAFT_201218</name>
</gene>
<dbReference type="InterPro" id="IPR021827">
    <property type="entry name" value="Nup186/Nup192/Nup205"/>
</dbReference>
<evidence type="ECO:0000256" key="3">
    <source>
        <dbReference type="ARBA" id="ARBA00022448"/>
    </source>
</evidence>
<dbReference type="OrthoDB" id="2019644at2759"/>
<keyword evidence="3" id="KW-0813">Transport</keyword>
<proteinExistence type="inferred from homology"/>
<evidence type="ECO:0000313" key="5">
    <source>
        <dbReference type="EMBL" id="KAF2204144.1"/>
    </source>
</evidence>
<evidence type="ECO:0000313" key="6">
    <source>
        <dbReference type="Proteomes" id="UP000799536"/>
    </source>
</evidence>
<keyword evidence="6" id="KW-1185">Reference proteome</keyword>
<dbReference type="Proteomes" id="UP000799536">
    <property type="component" value="Unassembled WGS sequence"/>
</dbReference>
<dbReference type="GO" id="GO:0044611">
    <property type="term" value="C:nuclear pore inner ring"/>
    <property type="evidence" value="ECO:0007669"/>
    <property type="project" value="TreeGrafter"/>
</dbReference>
<reference evidence="5" key="1">
    <citation type="journal article" date="2020" name="Stud. Mycol.">
        <title>101 Dothideomycetes genomes: a test case for predicting lifestyles and emergence of pathogens.</title>
        <authorList>
            <person name="Haridas S."/>
            <person name="Albert R."/>
            <person name="Binder M."/>
            <person name="Bloem J."/>
            <person name="Labutti K."/>
            <person name="Salamov A."/>
            <person name="Andreopoulos B."/>
            <person name="Baker S."/>
            <person name="Barry K."/>
            <person name="Bills G."/>
            <person name="Bluhm B."/>
            <person name="Cannon C."/>
            <person name="Castanera R."/>
            <person name="Culley D."/>
            <person name="Daum C."/>
            <person name="Ezra D."/>
            <person name="Gonzalez J."/>
            <person name="Henrissat B."/>
            <person name="Kuo A."/>
            <person name="Liang C."/>
            <person name="Lipzen A."/>
            <person name="Lutzoni F."/>
            <person name="Magnuson J."/>
            <person name="Mondo S."/>
            <person name="Nolan M."/>
            <person name="Ohm R."/>
            <person name="Pangilinan J."/>
            <person name="Park H.-J."/>
            <person name="Ramirez L."/>
            <person name="Alfaro M."/>
            <person name="Sun H."/>
            <person name="Tritt A."/>
            <person name="Yoshinaga Y."/>
            <person name="Zwiers L.-H."/>
            <person name="Turgeon B."/>
            <person name="Goodwin S."/>
            <person name="Spatafora J."/>
            <person name="Crous P."/>
            <person name="Grigoriev I."/>
        </authorList>
    </citation>
    <scope>NUCLEOTIDE SEQUENCE</scope>
    <source>
        <strain evidence="5">ATCC 74209</strain>
    </source>
</reference>
<comment type="caution">
    <text evidence="5">The sequence shown here is derived from an EMBL/GenBank/DDBJ whole genome shotgun (WGS) entry which is preliminary data.</text>
</comment>